<sequence>MPPSRTPSPTVLAAMYSEVQTSRLNRSLPLPSVLKSLFKIVYSPLSSVTGNPGEIADEPTSSSYKKLKVGIALSSGQASKDTM</sequence>
<gene>
    <name evidence="1" type="ORF">PVL29_018421</name>
</gene>
<keyword evidence="2" id="KW-1185">Reference proteome</keyword>
<accession>A0AA39DG70</accession>
<dbReference type="AlphaFoldDB" id="A0AA39DG70"/>
<dbReference type="EMBL" id="JARBHA010000014">
    <property type="protein sequence ID" value="KAJ9682495.1"/>
    <property type="molecule type" value="Genomic_DNA"/>
</dbReference>
<dbReference type="Proteomes" id="UP001168098">
    <property type="component" value="Unassembled WGS sequence"/>
</dbReference>
<protein>
    <submittedName>
        <fullName evidence="1">Uncharacterized protein</fullName>
    </submittedName>
</protein>
<proteinExistence type="predicted"/>
<comment type="caution">
    <text evidence="1">The sequence shown here is derived from an EMBL/GenBank/DDBJ whole genome shotgun (WGS) entry which is preliminary data.</text>
</comment>
<evidence type="ECO:0000313" key="1">
    <source>
        <dbReference type="EMBL" id="KAJ9682495.1"/>
    </source>
</evidence>
<reference evidence="1 2" key="1">
    <citation type="journal article" date="2023" name="BMC Biotechnol.">
        <title>Vitis rotundifolia cv Carlos genome sequencing.</title>
        <authorList>
            <person name="Huff M."/>
            <person name="Hulse-Kemp A."/>
            <person name="Scheffler B."/>
            <person name="Youngblood R."/>
            <person name="Simpson S."/>
            <person name="Babiker E."/>
            <person name="Staton M."/>
        </authorList>
    </citation>
    <scope>NUCLEOTIDE SEQUENCE [LARGE SCALE GENOMIC DNA]</scope>
    <source>
        <tissue evidence="1">Leaf</tissue>
    </source>
</reference>
<name>A0AA39DG70_VITRO</name>
<evidence type="ECO:0000313" key="2">
    <source>
        <dbReference type="Proteomes" id="UP001168098"/>
    </source>
</evidence>
<organism evidence="1 2">
    <name type="scientific">Vitis rotundifolia</name>
    <name type="common">Muscadine grape</name>
    <dbReference type="NCBI Taxonomy" id="103349"/>
    <lineage>
        <taxon>Eukaryota</taxon>
        <taxon>Viridiplantae</taxon>
        <taxon>Streptophyta</taxon>
        <taxon>Embryophyta</taxon>
        <taxon>Tracheophyta</taxon>
        <taxon>Spermatophyta</taxon>
        <taxon>Magnoliopsida</taxon>
        <taxon>eudicotyledons</taxon>
        <taxon>Gunneridae</taxon>
        <taxon>Pentapetalae</taxon>
        <taxon>rosids</taxon>
        <taxon>Vitales</taxon>
        <taxon>Vitaceae</taxon>
        <taxon>Viteae</taxon>
        <taxon>Vitis</taxon>
    </lineage>
</organism>